<evidence type="ECO:0000256" key="4">
    <source>
        <dbReference type="ARBA" id="ARBA00022840"/>
    </source>
</evidence>
<dbReference type="InterPro" id="IPR003439">
    <property type="entry name" value="ABC_transporter-like_ATP-bd"/>
</dbReference>
<keyword evidence="2" id="KW-0813">Transport</keyword>
<feature type="domain" description="ABC transporter" evidence="5">
    <location>
        <begin position="4"/>
        <end position="230"/>
    </location>
</feature>
<dbReference type="SMART" id="SM00382">
    <property type="entry name" value="AAA"/>
    <property type="match status" value="1"/>
</dbReference>
<dbReference type="InterPro" id="IPR027417">
    <property type="entry name" value="P-loop_NTPase"/>
</dbReference>
<keyword evidence="3" id="KW-0547">Nucleotide-binding</keyword>
<dbReference type="GO" id="GO:0016887">
    <property type="term" value="F:ATP hydrolysis activity"/>
    <property type="evidence" value="ECO:0007669"/>
    <property type="project" value="InterPro"/>
</dbReference>
<dbReference type="InterPro" id="IPR017871">
    <property type="entry name" value="ABC_transporter-like_CS"/>
</dbReference>
<evidence type="ECO:0000313" key="6">
    <source>
        <dbReference type="EMBL" id="SDO21918.1"/>
    </source>
</evidence>
<keyword evidence="7" id="KW-1185">Reference proteome</keyword>
<dbReference type="RefSeq" id="WP_090843385.1">
    <property type="nucleotide sequence ID" value="NZ_FNIL01000009.1"/>
</dbReference>
<dbReference type="PANTHER" id="PTHR43335">
    <property type="entry name" value="ABC TRANSPORTER, ATP-BINDING PROTEIN"/>
    <property type="match status" value="1"/>
</dbReference>
<dbReference type="SUPFAM" id="SSF52540">
    <property type="entry name" value="P-loop containing nucleoside triphosphate hydrolases"/>
    <property type="match status" value="1"/>
</dbReference>
<dbReference type="Proteomes" id="UP000198778">
    <property type="component" value="Unassembled WGS sequence"/>
</dbReference>
<gene>
    <name evidence="6" type="ORF">SAMN04488053_10915</name>
</gene>
<dbReference type="Pfam" id="PF13732">
    <property type="entry name" value="DrrA1-3_C"/>
    <property type="match status" value="1"/>
</dbReference>
<dbReference type="GO" id="GO:0005524">
    <property type="term" value="F:ATP binding"/>
    <property type="evidence" value="ECO:0007669"/>
    <property type="project" value="UniProtKB-KW"/>
</dbReference>
<dbReference type="Gene3D" id="3.40.50.300">
    <property type="entry name" value="P-loop containing nucleotide triphosphate hydrolases"/>
    <property type="match status" value="1"/>
</dbReference>
<dbReference type="OrthoDB" id="9804819at2"/>
<evidence type="ECO:0000256" key="3">
    <source>
        <dbReference type="ARBA" id="ARBA00022741"/>
    </source>
</evidence>
<protein>
    <submittedName>
        <fullName evidence="6">ABC-2 type transport system ATP-binding protein</fullName>
    </submittedName>
</protein>
<sequence length="306" mass="34890">MRVIRTENLTKAFRGEVVVNKITLEVAQGEIFGFLGRNGAGKSTFINMLTDIMKPTSGEVYLFEENLGIDANKYRIGVLPDYSSFYDDMSAVQHLSYFSRLSGNKASRLKIEETLETVGLWEDRKKKLHTYSFGMKKKLGVAQALIHDPELLILDEPTSGLDAESVIHMQKLIIQLHEQGKTIFMTSHNLDEVEKICTQIAIMKEGEISLQGSLYELQRKFSATFTVRLKTSSELEEVDKKRLKSSLDEAKLSHSWDKNYLFVEVSSEEAIPSLLKRIMMLEVDIYEAEVDQPSLEEIFLEEPDHI</sequence>
<proteinExistence type="inferred from homology"/>
<reference evidence="7" key="1">
    <citation type="submission" date="2016-10" db="EMBL/GenBank/DDBJ databases">
        <authorList>
            <person name="Varghese N."/>
            <person name="Submissions S."/>
        </authorList>
    </citation>
    <scope>NUCLEOTIDE SEQUENCE [LARGE SCALE GENOMIC DNA]</scope>
    <source>
        <strain evidence="7">CGMCC 1.10369</strain>
    </source>
</reference>
<organism evidence="6 7">
    <name type="scientific">Alkalicoccus daliensis</name>
    <dbReference type="NCBI Taxonomy" id="745820"/>
    <lineage>
        <taxon>Bacteria</taxon>
        <taxon>Bacillati</taxon>
        <taxon>Bacillota</taxon>
        <taxon>Bacilli</taxon>
        <taxon>Bacillales</taxon>
        <taxon>Bacillaceae</taxon>
        <taxon>Alkalicoccus</taxon>
    </lineage>
</organism>
<dbReference type="InterPro" id="IPR025302">
    <property type="entry name" value="DrrA1/2-like_C"/>
</dbReference>
<evidence type="ECO:0000313" key="7">
    <source>
        <dbReference type="Proteomes" id="UP000198778"/>
    </source>
</evidence>
<dbReference type="AlphaFoldDB" id="A0A1H0HS06"/>
<name>A0A1H0HS06_9BACI</name>
<dbReference type="EMBL" id="FNIL01000009">
    <property type="protein sequence ID" value="SDO21918.1"/>
    <property type="molecule type" value="Genomic_DNA"/>
</dbReference>
<accession>A0A1H0HS06</accession>
<dbReference type="InterPro" id="IPR003593">
    <property type="entry name" value="AAA+_ATPase"/>
</dbReference>
<keyword evidence="4 6" id="KW-0067">ATP-binding</keyword>
<evidence type="ECO:0000259" key="5">
    <source>
        <dbReference type="PROSITE" id="PS50893"/>
    </source>
</evidence>
<dbReference type="PROSITE" id="PS00211">
    <property type="entry name" value="ABC_TRANSPORTER_1"/>
    <property type="match status" value="1"/>
</dbReference>
<comment type="similarity">
    <text evidence="1">Belongs to the ABC transporter superfamily.</text>
</comment>
<dbReference type="CDD" id="cd03230">
    <property type="entry name" value="ABC_DR_subfamily_A"/>
    <property type="match status" value="1"/>
</dbReference>
<dbReference type="STRING" id="745820.SAMN04488053_10915"/>
<evidence type="ECO:0000256" key="2">
    <source>
        <dbReference type="ARBA" id="ARBA00022448"/>
    </source>
</evidence>
<dbReference type="PROSITE" id="PS50893">
    <property type="entry name" value="ABC_TRANSPORTER_2"/>
    <property type="match status" value="1"/>
</dbReference>
<evidence type="ECO:0000256" key="1">
    <source>
        <dbReference type="ARBA" id="ARBA00005417"/>
    </source>
</evidence>
<dbReference type="Pfam" id="PF00005">
    <property type="entry name" value="ABC_tran"/>
    <property type="match status" value="1"/>
</dbReference>